<gene>
    <name evidence="2" type="ORF">UT77_C0004G0138</name>
</gene>
<feature type="domain" description="Endonuclease/exonuclease/phosphatase" evidence="1">
    <location>
        <begin position="5"/>
        <end position="253"/>
    </location>
</feature>
<dbReference type="InterPro" id="IPR036691">
    <property type="entry name" value="Endo/exonu/phosph_ase_sf"/>
</dbReference>
<sequence>MKLISLNTWGGKIFEPLMDFIKNHSQDTDIFCFQEIYDTKSNIKTCRGIRANLLSEIENILPNFQEFYFPTKSGFDDNAVPVDFDLTYGLAIFVKNDIKIISKKDFFIFKNDDTQPLKKDFSNLSTPLQYINFNTESKNFSVFNFHGTPFPGNKLDTKRRLLETERVKQIVDAENDSKILIGDFNLLPHTECIKIVENNMKNLIKEFQIELTRSSLSPFYGKPEFQKYADYAFTSKDIQIKNFQVPHLEISDHLPMILEFS</sequence>
<dbReference type="Gene3D" id="3.60.10.10">
    <property type="entry name" value="Endonuclease/exonuclease/phosphatase"/>
    <property type="match status" value="1"/>
</dbReference>
<evidence type="ECO:0000313" key="2">
    <source>
        <dbReference type="EMBL" id="KKR42154.1"/>
    </source>
</evidence>
<dbReference type="GO" id="GO:0003824">
    <property type="term" value="F:catalytic activity"/>
    <property type="evidence" value="ECO:0007669"/>
    <property type="project" value="InterPro"/>
</dbReference>
<proteinExistence type="predicted"/>
<name>A0A0G0QP30_9BACT</name>
<organism evidence="2 3">
    <name type="scientific">Candidatus Daviesbacteria bacterium GW2011_GWC2_40_12</name>
    <dbReference type="NCBI Taxonomy" id="1618431"/>
    <lineage>
        <taxon>Bacteria</taxon>
        <taxon>Candidatus Daviesiibacteriota</taxon>
    </lineage>
</organism>
<reference evidence="2 3" key="1">
    <citation type="journal article" date="2015" name="Nature">
        <title>rRNA introns, odd ribosomes, and small enigmatic genomes across a large radiation of phyla.</title>
        <authorList>
            <person name="Brown C.T."/>
            <person name="Hug L.A."/>
            <person name="Thomas B.C."/>
            <person name="Sharon I."/>
            <person name="Castelle C.J."/>
            <person name="Singh A."/>
            <person name="Wilkins M.J."/>
            <person name="Williams K.H."/>
            <person name="Banfield J.F."/>
        </authorList>
    </citation>
    <scope>NUCLEOTIDE SEQUENCE [LARGE SCALE GENOMIC DNA]</scope>
</reference>
<protein>
    <recommendedName>
        <fullName evidence="1">Endonuclease/exonuclease/phosphatase domain-containing protein</fullName>
    </recommendedName>
</protein>
<evidence type="ECO:0000259" key="1">
    <source>
        <dbReference type="Pfam" id="PF03372"/>
    </source>
</evidence>
<dbReference type="EMBL" id="LBYB01000004">
    <property type="protein sequence ID" value="KKR42154.1"/>
    <property type="molecule type" value="Genomic_DNA"/>
</dbReference>
<evidence type="ECO:0000313" key="3">
    <source>
        <dbReference type="Proteomes" id="UP000034881"/>
    </source>
</evidence>
<dbReference type="Pfam" id="PF03372">
    <property type="entry name" value="Exo_endo_phos"/>
    <property type="match status" value="1"/>
</dbReference>
<dbReference type="AlphaFoldDB" id="A0A0G0QP30"/>
<dbReference type="Proteomes" id="UP000034881">
    <property type="component" value="Unassembled WGS sequence"/>
</dbReference>
<dbReference type="InterPro" id="IPR005135">
    <property type="entry name" value="Endo/exonuclease/phosphatase"/>
</dbReference>
<comment type="caution">
    <text evidence="2">The sequence shown here is derived from an EMBL/GenBank/DDBJ whole genome shotgun (WGS) entry which is preliminary data.</text>
</comment>
<dbReference type="SUPFAM" id="SSF56219">
    <property type="entry name" value="DNase I-like"/>
    <property type="match status" value="1"/>
</dbReference>
<accession>A0A0G0QP30</accession>